<evidence type="ECO:0000256" key="4">
    <source>
        <dbReference type="ARBA" id="ARBA00023136"/>
    </source>
</evidence>
<dbReference type="Pfam" id="PF01694">
    <property type="entry name" value="Rhomboid"/>
    <property type="match status" value="1"/>
</dbReference>
<evidence type="ECO:0000259" key="6">
    <source>
        <dbReference type="Pfam" id="PF01694"/>
    </source>
</evidence>
<dbReference type="PANTHER" id="PTHR43731:SF26">
    <property type="entry name" value="RHOMBOID-LIKE PROTEIN 10, CHLOROPLASTIC"/>
    <property type="match status" value="1"/>
</dbReference>
<evidence type="ECO:0000256" key="3">
    <source>
        <dbReference type="ARBA" id="ARBA00022989"/>
    </source>
</evidence>
<dbReference type="Gene3D" id="1.20.1540.10">
    <property type="entry name" value="Rhomboid-like"/>
    <property type="match status" value="1"/>
</dbReference>
<dbReference type="EMBL" id="VBAI01000119">
    <property type="protein sequence ID" value="TMJ10372.1"/>
    <property type="molecule type" value="Genomic_DNA"/>
</dbReference>
<proteinExistence type="predicted"/>
<dbReference type="InterPro" id="IPR050925">
    <property type="entry name" value="Rhomboid_protease_S54"/>
</dbReference>
<keyword evidence="4 5" id="KW-0472">Membrane</keyword>
<feature type="transmembrane region" description="Helical" evidence="5">
    <location>
        <begin position="116"/>
        <end position="139"/>
    </location>
</feature>
<keyword evidence="3 5" id="KW-1133">Transmembrane helix</keyword>
<reference evidence="7 8" key="1">
    <citation type="journal article" date="2019" name="Nat. Microbiol.">
        <title>Mediterranean grassland soil C-N compound turnover is dependent on rainfall and depth, and is mediated by genomically divergent microorganisms.</title>
        <authorList>
            <person name="Diamond S."/>
            <person name="Andeer P.F."/>
            <person name="Li Z."/>
            <person name="Crits-Christoph A."/>
            <person name="Burstein D."/>
            <person name="Anantharaman K."/>
            <person name="Lane K.R."/>
            <person name="Thomas B.C."/>
            <person name="Pan C."/>
            <person name="Northen T.R."/>
            <person name="Banfield J.F."/>
        </authorList>
    </citation>
    <scope>NUCLEOTIDE SEQUENCE [LARGE SCALE GENOMIC DNA]</scope>
    <source>
        <strain evidence="7">NP_1</strain>
    </source>
</reference>
<feature type="transmembrane region" description="Helical" evidence="5">
    <location>
        <begin position="50"/>
        <end position="70"/>
    </location>
</feature>
<dbReference type="GO" id="GO:0016020">
    <property type="term" value="C:membrane"/>
    <property type="evidence" value="ECO:0007669"/>
    <property type="project" value="UniProtKB-SubCell"/>
</dbReference>
<dbReference type="AlphaFoldDB" id="A0A537LR14"/>
<keyword evidence="2 5" id="KW-0812">Transmembrane</keyword>
<evidence type="ECO:0000256" key="2">
    <source>
        <dbReference type="ARBA" id="ARBA00022692"/>
    </source>
</evidence>
<dbReference type="SUPFAM" id="SSF144091">
    <property type="entry name" value="Rhomboid-like"/>
    <property type="match status" value="1"/>
</dbReference>
<dbReference type="GO" id="GO:0004252">
    <property type="term" value="F:serine-type endopeptidase activity"/>
    <property type="evidence" value="ECO:0007669"/>
    <property type="project" value="InterPro"/>
</dbReference>
<feature type="transmembrane region" description="Helical" evidence="5">
    <location>
        <begin position="20"/>
        <end position="38"/>
    </location>
</feature>
<comment type="subcellular location">
    <subcellularLocation>
        <location evidence="1">Membrane</location>
        <topology evidence="1">Multi-pass membrane protein</topology>
    </subcellularLocation>
</comment>
<comment type="caution">
    <text evidence="7">The sequence shown here is derived from an EMBL/GenBank/DDBJ whole genome shotgun (WGS) entry which is preliminary data.</text>
</comment>
<feature type="transmembrane region" description="Helical" evidence="5">
    <location>
        <begin position="76"/>
        <end position="96"/>
    </location>
</feature>
<protein>
    <submittedName>
        <fullName evidence="7">Rhomboid family intramembrane serine protease</fullName>
    </submittedName>
</protein>
<evidence type="ECO:0000313" key="8">
    <source>
        <dbReference type="Proteomes" id="UP000315217"/>
    </source>
</evidence>
<evidence type="ECO:0000256" key="1">
    <source>
        <dbReference type="ARBA" id="ARBA00004141"/>
    </source>
</evidence>
<keyword evidence="7" id="KW-0645">Protease</keyword>
<dbReference type="PANTHER" id="PTHR43731">
    <property type="entry name" value="RHOMBOID PROTEASE"/>
    <property type="match status" value="1"/>
</dbReference>
<gene>
    <name evidence="7" type="ORF">E6G98_07685</name>
</gene>
<name>A0A537LR14_9BACT</name>
<evidence type="ECO:0000313" key="7">
    <source>
        <dbReference type="EMBL" id="TMJ10372.1"/>
    </source>
</evidence>
<evidence type="ECO:0000256" key="5">
    <source>
        <dbReference type="SAM" id="Phobius"/>
    </source>
</evidence>
<keyword evidence="7" id="KW-0378">Hydrolase</keyword>
<dbReference type="Proteomes" id="UP000315217">
    <property type="component" value="Unassembled WGS sequence"/>
</dbReference>
<dbReference type="InterPro" id="IPR022764">
    <property type="entry name" value="Peptidase_S54_rhomboid_dom"/>
</dbReference>
<dbReference type="GO" id="GO:0006508">
    <property type="term" value="P:proteolysis"/>
    <property type="evidence" value="ECO:0007669"/>
    <property type="project" value="UniProtKB-KW"/>
</dbReference>
<feature type="domain" description="Peptidase S54 rhomboid" evidence="6">
    <location>
        <begin position="14"/>
        <end position="164"/>
    </location>
</feature>
<feature type="transmembrane region" description="Helical" evidence="5">
    <location>
        <begin position="145"/>
        <end position="164"/>
    </location>
</feature>
<organism evidence="7 8">
    <name type="scientific">Candidatus Segetimicrobium genomatis</name>
    <dbReference type="NCBI Taxonomy" id="2569760"/>
    <lineage>
        <taxon>Bacteria</taxon>
        <taxon>Bacillati</taxon>
        <taxon>Candidatus Sysuimicrobiota</taxon>
        <taxon>Candidatus Sysuimicrobiia</taxon>
        <taxon>Candidatus Sysuimicrobiales</taxon>
        <taxon>Candidatus Segetimicrobiaceae</taxon>
        <taxon>Candidatus Segetimicrobium</taxon>
    </lineage>
</organism>
<sequence length="179" mass="19024">MKPAEIVHGVHLETLFTSMFLHANILHIAGNMLYLWVFGDELEANYLGSTRFVVFYLVCGLAASALQIAVNPASTVPNLGASGAIAGVLGAFLVEFPRDRILVAVLVPFWIGQRRLSAMVLIGIWFAIQLIGGVGSITAVGQGGVAYFAHIGGFIAGVLLIKLFGAGRRRMGDWGAVRG</sequence>
<accession>A0A537LR14</accession>
<dbReference type="InterPro" id="IPR035952">
    <property type="entry name" value="Rhomboid-like_sf"/>
</dbReference>